<sequence>MYLNDPSDALELSFAGTSARYAPTVSEREACAAEPQGVTQGETQTDQEQPGPSGAAEAQAEAEMPSETQVNENAETQIEEETDARGETVAPPTAQEEVESEGAAEG</sequence>
<dbReference type="EMBL" id="JBBPFD010000010">
    <property type="protein sequence ID" value="KAK7909424.1"/>
    <property type="molecule type" value="Genomic_DNA"/>
</dbReference>
<feature type="compositionally biased region" description="Acidic residues" evidence="1">
    <location>
        <begin position="96"/>
        <end position="106"/>
    </location>
</feature>
<keyword evidence="3" id="KW-1185">Reference proteome</keyword>
<organism evidence="2 3">
    <name type="scientific">Mugilogobius chulae</name>
    <name type="common">yellowstripe goby</name>
    <dbReference type="NCBI Taxonomy" id="88201"/>
    <lineage>
        <taxon>Eukaryota</taxon>
        <taxon>Metazoa</taxon>
        <taxon>Chordata</taxon>
        <taxon>Craniata</taxon>
        <taxon>Vertebrata</taxon>
        <taxon>Euteleostomi</taxon>
        <taxon>Actinopterygii</taxon>
        <taxon>Neopterygii</taxon>
        <taxon>Teleostei</taxon>
        <taxon>Neoteleostei</taxon>
        <taxon>Acanthomorphata</taxon>
        <taxon>Gobiaria</taxon>
        <taxon>Gobiiformes</taxon>
        <taxon>Gobioidei</taxon>
        <taxon>Gobiidae</taxon>
        <taxon>Gobionellinae</taxon>
        <taxon>Mugilogobius</taxon>
    </lineage>
</organism>
<comment type="caution">
    <text evidence="2">The sequence shown here is derived from an EMBL/GenBank/DDBJ whole genome shotgun (WGS) entry which is preliminary data.</text>
</comment>
<dbReference type="Proteomes" id="UP001460270">
    <property type="component" value="Unassembled WGS sequence"/>
</dbReference>
<reference evidence="3" key="1">
    <citation type="submission" date="2024-04" db="EMBL/GenBank/DDBJ databases">
        <title>Salinicola lusitanus LLJ914,a marine bacterium isolated from the Okinawa Trough.</title>
        <authorList>
            <person name="Li J."/>
        </authorList>
    </citation>
    <scope>NUCLEOTIDE SEQUENCE [LARGE SCALE GENOMIC DNA]</scope>
</reference>
<dbReference type="AlphaFoldDB" id="A0AAW0NW24"/>
<feature type="compositionally biased region" description="Polar residues" evidence="1">
    <location>
        <begin position="66"/>
        <end position="76"/>
    </location>
</feature>
<evidence type="ECO:0000256" key="1">
    <source>
        <dbReference type="SAM" id="MobiDB-lite"/>
    </source>
</evidence>
<name>A0AAW0NW24_9GOBI</name>
<feature type="region of interest" description="Disordered" evidence="1">
    <location>
        <begin position="21"/>
        <end position="106"/>
    </location>
</feature>
<protein>
    <submittedName>
        <fullName evidence="2">Uncharacterized protein</fullName>
    </submittedName>
</protein>
<evidence type="ECO:0000313" key="2">
    <source>
        <dbReference type="EMBL" id="KAK7909424.1"/>
    </source>
</evidence>
<gene>
    <name evidence="2" type="ORF">WMY93_014108</name>
</gene>
<proteinExistence type="predicted"/>
<feature type="compositionally biased region" description="Polar residues" evidence="1">
    <location>
        <begin position="37"/>
        <end position="50"/>
    </location>
</feature>
<evidence type="ECO:0000313" key="3">
    <source>
        <dbReference type="Proteomes" id="UP001460270"/>
    </source>
</evidence>
<accession>A0AAW0NW24</accession>